<feature type="transmembrane region" description="Helical" evidence="1">
    <location>
        <begin position="83"/>
        <end position="105"/>
    </location>
</feature>
<dbReference type="EMBL" id="PPEK01000017">
    <property type="protein sequence ID" value="PNV66910.1"/>
    <property type="molecule type" value="Genomic_DNA"/>
</dbReference>
<evidence type="ECO:0000256" key="1">
    <source>
        <dbReference type="SAM" id="Phobius"/>
    </source>
</evidence>
<feature type="transmembrane region" description="Helical" evidence="1">
    <location>
        <begin position="48"/>
        <end position="68"/>
    </location>
</feature>
<dbReference type="InterPro" id="IPR007059">
    <property type="entry name" value="DmsC"/>
</dbReference>
<protein>
    <submittedName>
        <fullName evidence="2">DMSO reductase</fullName>
    </submittedName>
</protein>
<feature type="transmembrane region" description="Helical" evidence="1">
    <location>
        <begin position="310"/>
        <end position="335"/>
    </location>
</feature>
<dbReference type="GO" id="GO:0009390">
    <property type="term" value="C:dimethyl sulfoxide reductase complex"/>
    <property type="evidence" value="ECO:0007669"/>
    <property type="project" value="TreeGrafter"/>
</dbReference>
<feature type="transmembrane region" description="Helical" evidence="1">
    <location>
        <begin position="228"/>
        <end position="245"/>
    </location>
</feature>
<feature type="transmembrane region" description="Helical" evidence="1">
    <location>
        <begin position="144"/>
        <end position="172"/>
    </location>
</feature>
<dbReference type="Proteomes" id="UP000236197">
    <property type="component" value="Unassembled WGS sequence"/>
</dbReference>
<feature type="transmembrane region" description="Helical" evidence="1">
    <location>
        <begin position="117"/>
        <end position="138"/>
    </location>
</feature>
<keyword evidence="1" id="KW-1133">Transmembrane helix</keyword>
<gene>
    <name evidence="2" type="ORF">C2L71_10690</name>
</gene>
<dbReference type="GO" id="GO:0005886">
    <property type="term" value="C:plasma membrane"/>
    <property type="evidence" value="ECO:0007669"/>
    <property type="project" value="TreeGrafter"/>
</dbReference>
<dbReference type="GO" id="GO:0009389">
    <property type="term" value="F:dimethyl sulfoxide reductase activity"/>
    <property type="evidence" value="ECO:0007669"/>
    <property type="project" value="TreeGrafter"/>
</dbReference>
<dbReference type="Pfam" id="PF04976">
    <property type="entry name" value="DmsC"/>
    <property type="match status" value="1"/>
</dbReference>
<organism evidence="2 3">
    <name type="scientific">Enteroscipio rubneri</name>
    <dbReference type="NCBI Taxonomy" id="2070686"/>
    <lineage>
        <taxon>Bacteria</taxon>
        <taxon>Bacillati</taxon>
        <taxon>Actinomycetota</taxon>
        <taxon>Coriobacteriia</taxon>
        <taxon>Eggerthellales</taxon>
        <taxon>Eggerthellaceae</taxon>
        <taxon>Enteroscipio</taxon>
    </lineage>
</organism>
<keyword evidence="1" id="KW-0812">Transmembrane</keyword>
<reference evidence="3" key="1">
    <citation type="submission" date="2018-01" db="EMBL/GenBank/DDBJ databases">
        <title>Rubneribacter badeniensis gen. nov., sp. nov., and Colonibacter rubneri, gen. nov., sp. nov., WGS of new members of the Eggerthellaceae.</title>
        <authorList>
            <person name="Danylec N."/>
            <person name="Stoll D.A."/>
            <person name="Doetsch A."/>
            <person name="Kulling S.E."/>
            <person name="Huch M."/>
        </authorList>
    </citation>
    <scope>NUCLEOTIDE SEQUENCE [LARGE SCALE GENOMIC DNA]</scope>
    <source>
        <strain evidence="3">ResAG-96</strain>
    </source>
</reference>
<sequence length="337" mass="34796">MDLVYMQLPLVFFTAAAPMASGAFIGLACAFLTTRFSVDTLRRIDRWTLLPLAILAVGVVAAVVFLASPQSELLVIQGIDPGAFGFAAFMAVAFAVVALVYWIVAMIGRLSYGARKAFATVAAVSAVVYAVSIGVAYMMSAVPLWASIIVPIGFAGFSLASGVPLGMLVLALAKALPEARATRFGATALVVALVGTVAAIFAVTVQLLNAQATIAAFFPGADAVPGSWVWLIVSIAGFVATLALMRGSLNGPRVERSAAPLGSTAGAAAMPWDSVDALDDDPISRRDDAGFRVVGAERARADVDADAVSAVPMLVIANVVVLAALVAARVLFYALQF</sequence>
<feature type="transmembrane region" description="Helical" evidence="1">
    <location>
        <begin position="12"/>
        <end position="36"/>
    </location>
</feature>
<name>A0A2K2U9Q5_9ACTN</name>
<keyword evidence="3" id="KW-1185">Reference proteome</keyword>
<comment type="caution">
    <text evidence="2">The sequence shown here is derived from an EMBL/GenBank/DDBJ whole genome shotgun (WGS) entry which is preliminary data.</text>
</comment>
<dbReference type="OrthoDB" id="3173259at2"/>
<dbReference type="GO" id="GO:0019645">
    <property type="term" value="P:anaerobic electron transport chain"/>
    <property type="evidence" value="ECO:0007669"/>
    <property type="project" value="InterPro"/>
</dbReference>
<evidence type="ECO:0000313" key="3">
    <source>
        <dbReference type="Proteomes" id="UP000236197"/>
    </source>
</evidence>
<feature type="transmembrane region" description="Helical" evidence="1">
    <location>
        <begin position="184"/>
        <end position="208"/>
    </location>
</feature>
<dbReference type="AlphaFoldDB" id="A0A2K2U9Q5"/>
<evidence type="ECO:0000313" key="2">
    <source>
        <dbReference type="EMBL" id="PNV66910.1"/>
    </source>
</evidence>
<dbReference type="PANTHER" id="PTHR38095">
    <property type="entry name" value="ANAEROBIC DIMETHYL SULFOXIDE REDUCTASE CHAIN YNFH"/>
    <property type="match status" value="1"/>
</dbReference>
<keyword evidence="1" id="KW-0472">Membrane</keyword>
<accession>A0A2K2U9Q5</accession>
<dbReference type="RefSeq" id="WP_103265747.1">
    <property type="nucleotide sequence ID" value="NZ_CABMLE010000017.1"/>
</dbReference>
<dbReference type="PANTHER" id="PTHR38095:SF2">
    <property type="entry name" value="ANAEROBIC DIMETHYL SULFOXIDE REDUCTASE CHAIN C"/>
    <property type="match status" value="1"/>
</dbReference>
<proteinExistence type="predicted"/>